<comment type="subcellular location">
    <subcellularLocation>
        <location evidence="1 6">Membrane</location>
        <topology evidence="1 6">Multi-pass membrane protein</topology>
    </subcellularLocation>
</comment>
<dbReference type="AlphaFoldDB" id="A0A371B253"/>
<protein>
    <recommendedName>
        <fullName evidence="6">GDT1 family protein</fullName>
    </recommendedName>
</protein>
<keyword evidence="5 6" id="KW-0472">Membrane</keyword>
<dbReference type="OrthoDB" id="7585760at2"/>
<evidence type="ECO:0000256" key="2">
    <source>
        <dbReference type="ARBA" id="ARBA00009190"/>
    </source>
</evidence>
<sequence>MDSLIASFLTLILTETGDRTQLLAAALAIRFASNRPVILGLAVASLINCLISAYAGSFIDQWVSQDPVRLFNGLAYLLAGAAMLAWRRPVDLLKGWKTGPFLTAFLGIFILQFGDKGQFIIGANAARADHWLFPAIGGWLGTLVAVVPAILLKERLAKILPISKIRIGGGVALCLLGLIHALKAWHII</sequence>
<keyword evidence="8" id="KW-1185">Reference proteome</keyword>
<dbReference type="RefSeq" id="WP_115550393.1">
    <property type="nucleotide sequence ID" value="NZ_QRGP01000003.1"/>
</dbReference>
<evidence type="ECO:0000256" key="6">
    <source>
        <dbReference type="RuleBase" id="RU365102"/>
    </source>
</evidence>
<comment type="caution">
    <text evidence="7">The sequence shown here is derived from an EMBL/GenBank/DDBJ whole genome shotgun (WGS) entry which is preliminary data.</text>
</comment>
<feature type="transmembrane region" description="Helical" evidence="6">
    <location>
        <begin position="36"/>
        <end position="56"/>
    </location>
</feature>
<proteinExistence type="inferred from homology"/>
<evidence type="ECO:0000313" key="7">
    <source>
        <dbReference type="EMBL" id="RDV01612.1"/>
    </source>
</evidence>
<organism evidence="7 8">
    <name type="scientific">Sphingorhabdus pulchriflava</name>
    <dbReference type="NCBI Taxonomy" id="2292257"/>
    <lineage>
        <taxon>Bacteria</taxon>
        <taxon>Pseudomonadati</taxon>
        <taxon>Pseudomonadota</taxon>
        <taxon>Alphaproteobacteria</taxon>
        <taxon>Sphingomonadales</taxon>
        <taxon>Sphingomonadaceae</taxon>
        <taxon>Sphingorhabdus</taxon>
    </lineage>
</organism>
<dbReference type="EMBL" id="QRGP01000003">
    <property type="protein sequence ID" value="RDV01612.1"/>
    <property type="molecule type" value="Genomic_DNA"/>
</dbReference>
<dbReference type="GO" id="GO:0016020">
    <property type="term" value="C:membrane"/>
    <property type="evidence" value="ECO:0007669"/>
    <property type="project" value="UniProtKB-SubCell"/>
</dbReference>
<gene>
    <name evidence="7" type="ORF">DXH95_15105</name>
</gene>
<accession>A0A371B253</accession>
<dbReference type="Pfam" id="PF01169">
    <property type="entry name" value="GDT1"/>
    <property type="match status" value="2"/>
</dbReference>
<evidence type="ECO:0000256" key="5">
    <source>
        <dbReference type="ARBA" id="ARBA00023136"/>
    </source>
</evidence>
<keyword evidence="4 6" id="KW-1133">Transmembrane helix</keyword>
<feature type="transmembrane region" description="Helical" evidence="6">
    <location>
        <begin position="68"/>
        <end position="86"/>
    </location>
</feature>
<dbReference type="GO" id="GO:0046873">
    <property type="term" value="F:metal ion transmembrane transporter activity"/>
    <property type="evidence" value="ECO:0007669"/>
    <property type="project" value="InterPro"/>
</dbReference>
<feature type="transmembrane region" description="Helical" evidence="6">
    <location>
        <begin position="131"/>
        <end position="152"/>
    </location>
</feature>
<dbReference type="PANTHER" id="PTHR12608">
    <property type="entry name" value="TRANSMEMBRANE PROTEIN HTP-1 RELATED"/>
    <property type="match status" value="1"/>
</dbReference>
<evidence type="ECO:0000313" key="8">
    <source>
        <dbReference type="Proteomes" id="UP000263833"/>
    </source>
</evidence>
<comment type="similarity">
    <text evidence="2 6">Belongs to the GDT1 family.</text>
</comment>
<name>A0A371B253_9SPHN</name>
<feature type="transmembrane region" description="Helical" evidence="6">
    <location>
        <begin position="164"/>
        <end position="182"/>
    </location>
</feature>
<comment type="caution">
    <text evidence="6">Lacks conserved residue(s) required for the propagation of feature annotation.</text>
</comment>
<reference evidence="8" key="1">
    <citation type="submission" date="2018-08" db="EMBL/GenBank/DDBJ databases">
        <authorList>
            <person name="Kim S.-J."/>
            <person name="Jung G.-Y."/>
        </authorList>
    </citation>
    <scope>NUCLEOTIDE SEQUENCE [LARGE SCALE GENOMIC DNA]</scope>
    <source>
        <strain evidence="8">GY_G</strain>
    </source>
</reference>
<keyword evidence="3 6" id="KW-0812">Transmembrane</keyword>
<evidence type="ECO:0000256" key="3">
    <source>
        <dbReference type="ARBA" id="ARBA00022692"/>
    </source>
</evidence>
<evidence type="ECO:0000256" key="4">
    <source>
        <dbReference type="ARBA" id="ARBA00022989"/>
    </source>
</evidence>
<dbReference type="InterPro" id="IPR001727">
    <property type="entry name" value="GDT1-like"/>
</dbReference>
<dbReference type="PANTHER" id="PTHR12608:SF1">
    <property type="entry name" value="TRANSMEMBRANE PROTEIN 165"/>
    <property type="match status" value="1"/>
</dbReference>
<dbReference type="Proteomes" id="UP000263833">
    <property type="component" value="Unassembled WGS sequence"/>
</dbReference>
<evidence type="ECO:0000256" key="1">
    <source>
        <dbReference type="ARBA" id="ARBA00004141"/>
    </source>
</evidence>